<sequence length="228" mass="22437">MKFLAALFALMAVTSVAAAPAHLGGAAAAKAGAVAKASVGKADKASVASSNNAASSNSTSSSSSSNSTSSDSSSNSTAASSTSTAAAATRTRPCDMGDQSLAGGLAASVLIGIGQQASVLTIQNTTNSTDFSTAVTRLNQFISTQALQLQMAQGIADSDSFAQTQLALLATAQDSQTKLAAQLTGDAATDADTLSQLLDSFVTSTGNAQDGVDQALIDCFLPLNAVSG</sequence>
<organism evidence="4 5">
    <name type="scientific">Mycena maculata</name>
    <dbReference type="NCBI Taxonomy" id="230809"/>
    <lineage>
        <taxon>Eukaryota</taxon>
        <taxon>Fungi</taxon>
        <taxon>Dikarya</taxon>
        <taxon>Basidiomycota</taxon>
        <taxon>Agaricomycotina</taxon>
        <taxon>Agaricomycetes</taxon>
        <taxon>Agaricomycetidae</taxon>
        <taxon>Agaricales</taxon>
        <taxon>Marasmiineae</taxon>
        <taxon>Mycenaceae</taxon>
        <taxon>Mycena</taxon>
    </lineage>
</organism>
<evidence type="ECO:0000256" key="1">
    <source>
        <dbReference type="SAM" id="MobiDB-lite"/>
    </source>
</evidence>
<dbReference type="InterPro" id="IPR013341">
    <property type="entry name" value="Mandelate_racemase_N_dom"/>
</dbReference>
<protein>
    <recommendedName>
        <fullName evidence="3">Mandelate racemase/muconate lactonizing enzyme N-terminal domain-containing protein</fullName>
    </recommendedName>
</protein>
<keyword evidence="2" id="KW-0732">Signal</keyword>
<evidence type="ECO:0000313" key="5">
    <source>
        <dbReference type="Proteomes" id="UP001215280"/>
    </source>
</evidence>
<name>A0AAD7JM97_9AGAR</name>
<proteinExistence type="predicted"/>
<dbReference type="EMBL" id="JARJLG010000034">
    <property type="protein sequence ID" value="KAJ7765856.1"/>
    <property type="molecule type" value="Genomic_DNA"/>
</dbReference>
<feature type="chain" id="PRO_5042042938" description="Mandelate racemase/muconate lactonizing enzyme N-terminal domain-containing protein" evidence="2">
    <location>
        <begin position="19"/>
        <end position="228"/>
    </location>
</feature>
<feature type="compositionally biased region" description="Low complexity" evidence="1">
    <location>
        <begin position="46"/>
        <end position="89"/>
    </location>
</feature>
<feature type="signal peptide" evidence="2">
    <location>
        <begin position="1"/>
        <end position="18"/>
    </location>
</feature>
<accession>A0AAD7JM97</accession>
<dbReference type="AlphaFoldDB" id="A0AAD7JM97"/>
<feature type="region of interest" description="Disordered" evidence="1">
    <location>
        <begin position="46"/>
        <end position="93"/>
    </location>
</feature>
<reference evidence="4" key="1">
    <citation type="submission" date="2023-03" db="EMBL/GenBank/DDBJ databases">
        <title>Massive genome expansion in bonnet fungi (Mycena s.s.) driven by repeated elements and novel gene families across ecological guilds.</title>
        <authorList>
            <consortium name="Lawrence Berkeley National Laboratory"/>
            <person name="Harder C.B."/>
            <person name="Miyauchi S."/>
            <person name="Viragh M."/>
            <person name="Kuo A."/>
            <person name="Thoen E."/>
            <person name="Andreopoulos B."/>
            <person name="Lu D."/>
            <person name="Skrede I."/>
            <person name="Drula E."/>
            <person name="Henrissat B."/>
            <person name="Morin E."/>
            <person name="Kohler A."/>
            <person name="Barry K."/>
            <person name="LaButti K."/>
            <person name="Morin E."/>
            <person name="Salamov A."/>
            <person name="Lipzen A."/>
            <person name="Mereny Z."/>
            <person name="Hegedus B."/>
            <person name="Baldrian P."/>
            <person name="Stursova M."/>
            <person name="Weitz H."/>
            <person name="Taylor A."/>
            <person name="Grigoriev I.V."/>
            <person name="Nagy L.G."/>
            <person name="Martin F."/>
            <person name="Kauserud H."/>
        </authorList>
    </citation>
    <scope>NUCLEOTIDE SEQUENCE</scope>
    <source>
        <strain evidence="4">CBHHK188m</strain>
    </source>
</reference>
<evidence type="ECO:0000256" key="2">
    <source>
        <dbReference type="SAM" id="SignalP"/>
    </source>
</evidence>
<evidence type="ECO:0000313" key="4">
    <source>
        <dbReference type="EMBL" id="KAJ7765856.1"/>
    </source>
</evidence>
<feature type="domain" description="Mandelate racemase/muconate lactonizing enzyme N-terminal" evidence="3">
    <location>
        <begin position="130"/>
        <end position="218"/>
    </location>
</feature>
<comment type="caution">
    <text evidence="4">The sequence shown here is derived from an EMBL/GenBank/DDBJ whole genome shotgun (WGS) entry which is preliminary data.</text>
</comment>
<evidence type="ECO:0000259" key="3">
    <source>
        <dbReference type="Pfam" id="PF02746"/>
    </source>
</evidence>
<dbReference type="Proteomes" id="UP001215280">
    <property type="component" value="Unassembled WGS sequence"/>
</dbReference>
<keyword evidence="5" id="KW-1185">Reference proteome</keyword>
<dbReference type="Pfam" id="PF02746">
    <property type="entry name" value="MR_MLE_N"/>
    <property type="match status" value="1"/>
</dbReference>
<gene>
    <name evidence="4" type="ORF">DFH07DRAFT_358322</name>
</gene>